<evidence type="ECO:0000256" key="8">
    <source>
        <dbReference type="ARBA" id="ARBA00022679"/>
    </source>
</evidence>
<dbReference type="InterPro" id="IPR029028">
    <property type="entry name" value="Alpha/beta_knot_MTases"/>
</dbReference>
<evidence type="ECO:0000256" key="6">
    <source>
        <dbReference type="ARBA" id="ARBA00022552"/>
    </source>
</evidence>
<dbReference type="PIRSF" id="PIRSF015601">
    <property type="entry name" value="MTase_slr0722"/>
    <property type="match status" value="1"/>
</dbReference>
<evidence type="ECO:0000256" key="7">
    <source>
        <dbReference type="ARBA" id="ARBA00022603"/>
    </source>
</evidence>
<comment type="catalytic activity">
    <reaction evidence="11 12">
        <text>uridine(1498) in 16S rRNA + S-adenosyl-L-methionine = N(3)-methyluridine(1498) in 16S rRNA + S-adenosyl-L-homocysteine + H(+)</text>
        <dbReference type="Rhea" id="RHEA:42920"/>
        <dbReference type="Rhea" id="RHEA-COMP:10283"/>
        <dbReference type="Rhea" id="RHEA-COMP:10284"/>
        <dbReference type="ChEBI" id="CHEBI:15378"/>
        <dbReference type="ChEBI" id="CHEBI:57856"/>
        <dbReference type="ChEBI" id="CHEBI:59789"/>
        <dbReference type="ChEBI" id="CHEBI:65315"/>
        <dbReference type="ChEBI" id="CHEBI:74502"/>
        <dbReference type="EC" id="2.1.1.193"/>
    </reaction>
</comment>
<evidence type="ECO:0000259" key="14">
    <source>
        <dbReference type="Pfam" id="PF20260"/>
    </source>
</evidence>
<evidence type="ECO:0000259" key="13">
    <source>
        <dbReference type="Pfam" id="PF04452"/>
    </source>
</evidence>
<evidence type="ECO:0000256" key="11">
    <source>
        <dbReference type="ARBA" id="ARBA00047944"/>
    </source>
</evidence>
<dbReference type="Gene3D" id="3.40.1280.10">
    <property type="match status" value="1"/>
</dbReference>
<proteinExistence type="inferred from homology"/>
<feature type="domain" description="Ribosomal RNA small subunit methyltransferase E PUA-like" evidence="14">
    <location>
        <begin position="25"/>
        <end position="70"/>
    </location>
</feature>
<comment type="caution">
    <text evidence="15">The sequence shown here is derived from an EMBL/GenBank/DDBJ whole genome shotgun (WGS) entry which is preliminary data.</text>
</comment>
<dbReference type="EC" id="2.1.1.193" evidence="3 12"/>
<dbReference type="AlphaFoldDB" id="A0A226BWG1"/>
<evidence type="ECO:0000256" key="3">
    <source>
        <dbReference type="ARBA" id="ARBA00012328"/>
    </source>
</evidence>
<protein>
    <recommendedName>
        <fullName evidence="4 12">Ribosomal RNA small subunit methyltransferase E</fullName>
        <ecNumber evidence="3 12">2.1.1.193</ecNumber>
    </recommendedName>
</protein>
<dbReference type="GO" id="GO:0005737">
    <property type="term" value="C:cytoplasm"/>
    <property type="evidence" value="ECO:0007669"/>
    <property type="project" value="UniProtKB-SubCell"/>
</dbReference>
<evidence type="ECO:0000256" key="12">
    <source>
        <dbReference type="PIRNR" id="PIRNR015601"/>
    </source>
</evidence>
<comment type="similarity">
    <text evidence="2 12">Belongs to the RNA methyltransferase RsmE family.</text>
</comment>
<evidence type="ECO:0000256" key="10">
    <source>
        <dbReference type="ARBA" id="ARBA00025699"/>
    </source>
</evidence>
<feature type="domain" description="Ribosomal RNA small subunit methyltransferase E methyltransferase" evidence="13">
    <location>
        <begin position="79"/>
        <end position="248"/>
    </location>
</feature>
<dbReference type="NCBIfam" id="TIGR00046">
    <property type="entry name" value="RsmE family RNA methyltransferase"/>
    <property type="match status" value="1"/>
</dbReference>
<reference evidence="15 16" key="1">
    <citation type="submission" date="2017-06" db="EMBL/GenBank/DDBJ databases">
        <title>Draft Genome Sequence of Natranaerobius trueperi halophilic, alkalithermophilic bacteria from soda lakes.</title>
        <authorList>
            <person name="Zhao B."/>
        </authorList>
    </citation>
    <scope>NUCLEOTIDE SEQUENCE [LARGE SCALE GENOMIC DNA]</scope>
    <source>
        <strain evidence="15 16">DSM 18760</strain>
    </source>
</reference>
<dbReference type="Pfam" id="PF20260">
    <property type="entry name" value="PUA_4"/>
    <property type="match status" value="1"/>
</dbReference>
<keyword evidence="16" id="KW-1185">Reference proteome</keyword>
<dbReference type="Pfam" id="PF04452">
    <property type="entry name" value="Methyltrans_RNA"/>
    <property type="match status" value="1"/>
</dbReference>
<keyword evidence="7 12" id="KW-0489">Methyltransferase</keyword>
<dbReference type="OrthoDB" id="9815641at2"/>
<dbReference type="SUPFAM" id="SSF75217">
    <property type="entry name" value="alpha/beta knot"/>
    <property type="match status" value="1"/>
</dbReference>
<sequence>MSDQLPRIFVSPEKFNNTGDIIIEDKKDYHYLTRVLRCKPEDDVILLNGEGDSWLSKIHDITDNKISFSISKQLQEQRETPIEVGLAQVLLKKDNFELVLQKTTELGVKIVYPLFSDRSEINYNDDKKVRKKISRWNEIVKNASEQSRRQIIPTVEHPSTFKEFINDPKIKSWDIVYICHEKAIFSIKEALKKDTEQRVSSILLLVGPEGGFSPSEISLAKERGVNSLSLGPRVLRAETAGITATTLVLYELADLGG</sequence>
<evidence type="ECO:0000256" key="2">
    <source>
        <dbReference type="ARBA" id="ARBA00005528"/>
    </source>
</evidence>
<dbReference type="EMBL" id="NIQC01000026">
    <property type="protein sequence ID" value="OWZ83122.1"/>
    <property type="molecule type" value="Genomic_DNA"/>
</dbReference>
<evidence type="ECO:0000313" key="15">
    <source>
        <dbReference type="EMBL" id="OWZ83122.1"/>
    </source>
</evidence>
<evidence type="ECO:0000256" key="5">
    <source>
        <dbReference type="ARBA" id="ARBA00022490"/>
    </source>
</evidence>
<dbReference type="PANTHER" id="PTHR30027:SF3">
    <property type="entry name" value="16S RRNA (URACIL(1498)-N(3))-METHYLTRANSFERASE"/>
    <property type="match status" value="1"/>
</dbReference>
<dbReference type="GO" id="GO:0070042">
    <property type="term" value="F:rRNA (uridine-N3-)-methyltransferase activity"/>
    <property type="evidence" value="ECO:0007669"/>
    <property type="project" value="TreeGrafter"/>
</dbReference>
<dbReference type="PANTHER" id="PTHR30027">
    <property type="entry name" value="RIBOSOMAL RNA SMALL SUBUNIT METHYLTRANSFERASE E"/>
    <property type="match status" value="1"/>
</dbReference>
<dbReference type="InterPro" id="IPR046886">
    <property type="entry name" value="RsmE_MTase_dom"/>
</dbReference>
<dbReference type="CDD" id="cd18084">
    <property type="entry name" value="RsmE-like"/>
    <property type="match status" value="1"/>
</dbReference>
<dbReference type="NCBIfam" id="NF008692">
    <property type="entry name" value="PRK11713.1-5"/>
    <property type="match status" value="1"/>
</dbReference>
<comment type="function">
    <text evidence="10 12">Specifically methylates the N3 position of the uracil ring of uridine 1498 (m3U1498) in 16S rRNA. Acts on the fully assembled 30S ribosomal subunit.</text>
</comment>
<evidence type="ECO:0000313" key="16">
    <source>
        <dbReference type="Proteomes" id="UP000214588"/>
    </source>
</evidence>
<comment type="subcellular location">
    <subcellularLocation>
        <location evidence="1 12">Cytoplasm</location>
    </subcellularLocation>
</comment>
<dbReference type="RefSeq" id="WP_089024156.1">
    <property type="nucleotide sequence ID" value="NZ_NIQC01000026.1"/>
</dbReference>
<dbReference type="InterPro" id="IPR015947">
    <property type="entry name" value="PUA-like_sf"/>
</dbReference>
<keyword evidence="5 12" id="KW-0963">Cytoplasm</keyword>
<name>A0A226BWG1_9FIRM</name>
<evidence type="ECO:0000256" key="4">
    <source>
        <dbReference type="ARBA" id="ARBA00013673"/>
    </source>
</evidence>
<dbReference type="InterPro" id="IPR046887">
    <property type="entry name" value="RsmE_PUA-like"/>
</dbReference>
<accession>A0A226BWG1</accession>
<keyword evidence="6 12" id="KW-0698">rRNA processing</keyword>
<dbReference type="Proteomes" id="UP000214588">
    <property type="component" value="Unassembled WGS sequence"/>
</dbReference>
<organism evidence="15 16">
    <name type="scientific">Natranaerobius trueperi</name>
    <dbReference type="NCBI Taxonomy" id="759412"/>
    <lineage>
        <taxon>Bacteria</taxon>
        <taxon>Bacillati</taxon>
        <taxon>Bacillota</taxon>
        <taxon>Clostridia</taxon>
        <taxon>Natranaerobiales</taxon>
        <taxon>Natranaerobiaceae</taxon>
        <taxon>Natranaerobius</taxon>
    </lineage>
</organism>
<dbReference type="SUPFAM" id="SSF88697">
    <property type="entry name" value="PUA domain-like"/>
    <property type="match status" value="1"/>
</dbReference>
<dbReference type="GO" id="GO:0070475">
    <property type="term" value="P:rRNA base methylation"/>
    <property type="evidence" value="ECO:0007669"/>
    <property type="project" value="TreeGrafter"/>
</dbReference>
<gene>
    <name evidence="15" type="ORF">CDO51_10150</name>
</gene>
<keyword evidence="9 12" id="KW-0949">S-adenosyl-L-methionine</keyword>
<dbReference type="InterPro" id="IPR029026">
    <property type="entry name" value="tRNA_m1G_MTases_N"/>
</dbReference>
<evidence type="ECO:0000256" key="1">
    <source>
        <dbReference type="ARBA" id="ARBA00004496"/>
    </source>
</evidence>
<keyword evidence="8 12" id="KW-0808">Transferase</keyword>
<dbReference type="InterPro" id="IPR006700">
    <property type="entry name" value="RsmE"/>
</dbReference>
<evidence type="ECO:0000256" key="9">
    <source>
        <dbReference type="ARBA" id="ARBA00022691"/>
    </source>
</evidence>